<protein>
    <submittedName>
        <fullName evidence="2">Uncharacterized protein</fullName>
    </submittedName>
</protein>
<evidence type="ECO:0000313" key="2">
    <source>
        <dbReference type="EMBL" id="KAK2184706.1"/>
    </source>
</evidence>
<dbReference type="Proteomes" id="UP001209878">
    <property type="component" value="Unassembled WGS sequence"/>
</dbReference>
<gene>
    <name evidence="2" type="ORF">NP493_256g04009</name>
</gene>
<sequence length="165" mass="18411">MFDENTVTYPLDLSVKAADRPTLTVGQFGEPNNVSCDCRLLRNGGTLANIAMETLLTRRAERLARKKAARERQRITWCVRKRLLGDYHVKTNASSPTFYRRVSLGIVLSLSSQEPSLQPVPHGSANRDFNCVTSSKGTRCLIKGSSLSPTLPRDRQRGHSHTWTA</sequence>
<comment type="caution">
    <text evidence="2">The sequence shown here is derived from an EMBL/GenBank/DDBJ whole genome shotgun (WGS) entry which is preliminary data.</text>
</comment>
<reference evidence="2" key="1">
    <citation type="journal article" date="2023" name="Mol. Biol. Evol.">
        <title>Third-Generation Sequencing Reveals the Adaptive Role of the Epigenome in Three Deep-Sea Polychaetes.</title>
        <authorList>
            <person name="Perez M."/>
            <person name="Aroh O."/>
            <person name="Sun Y."/>
            <person name="Lan Y."/>
            <person name="Juniper S.K."/>
            <person name="Young C.R."/>
            <person name="Angers B."/>
            <person name="Qian P.Y."/>
        </authorList>
    </citation>
    <scope>NUCLEOTIDE SEQUENCE</scope>
    <source>
        <strain evidence="2">R07B-5</strain>
    </source>
</reference>
<proteinExistence type="predicted"/>
<evidence type="ECO:0000313" key="3">
    <source>
        <dbReference type="Proteomes" id="UP001209878"/>
    </source>
</evidence>
<keyword evidence="3" id="KW-1185">Reference proteome</keyword>
<name>A0AAD9NYD4_RIDPI</name>
<feature type="region of interest" description="Disordered" evidence="1">
    <location>
        <begin position="144"/>
        <end position="165"/>
    </location>
</feature>
<evidence type="ECO:0000256" key="1">
    <source>
        <dbReference type="SAM" id="MobiDB-lite"/>
    </source>
</evidence>
<accession>A0AAD9NYD4</accession>
<dbReference type="AlphaFoldDB" id="A0AAD9NYD4"/>
<dbReference type="EMBL" id="JAODUO010000256">
    <property type="protein sequence ID" value="KAK2184706.1"/>
    <property type="molecule type" value="Genomic_DNA"/>
</dbReference>
<organism evidence="2 3">
    <name type="scientific">Ridgeia piscesae</name>
    <name type="common">Tubeworm</name>
    <dbReference type="NCBI Taxonomy" id="27915"/>
    <lineage>
        <taxon>Eukaryota</taxon>
        <taxon>Metazoa</taxon>
        <taxon>Spiralia</taxon>
        <taxon>Lophotrochozoa</taxon>
        <taxon>Annelida</taxon>
        <taxon>Polychaeta</taxon>
        <taxon>Sedentaria</taxon>
        <taxon>Canalipalpata</taxon>
        <taxon>Sabellida</taxon>
        <taxon>Siboglinidae</taxon>
        <taxon>Ridgeia</taxon>
    </lineage>
</organism>